<dbReference type="OrthoDB" id="9805710at2"/>
<dbReference type="AlphaFoldDB" id="A0A1L3JAC3"/>
<accession>A0A1L3JAC3</accession>
<proteinExistence type="predicted"/>
<keyword evidence="3" id="KW-1185">Reference proteome</keyword>
<dbReference type="NCBIfam" id="TIGR01244">
    <property type="entry name" value="TIGR01244 family sulfur transferase"/>
    <property type="match status" value="1"/>
</dbReference>
<dbReference type="STRING" id="1913578.LPB140_03785"/>
<name>A0A1L3JAC3_9SPHN</name>
<dbReference type="Proteomes" id="UP000242561">
    <property type="component" value="Chromosome"/>
</dbReference>
<dbReference type="Gene3D" id="3.90.190.10">
    <property type="entry name" value="Protein tyrosine phosphatase superfamily"/>
    <property type="match status" value="1"/>
</dbReference>
<evidence type="ECO:0000259" key="1">
    <source>
        <dbReference type="Pfam" id="PF04273"/>
    </source>
</evidence>
<dbReference type="InterPro" id="IPR005939">
    <property type="entry name" value="BLH_phosphatase-like"/>
</dbReference>
<reference evidence="2 3" key="1">
    <citation type="submission" date="2016-11" db="EMBL/GenBank/DDBJ databases">
        <title>Sphingorhabdus sp. LPB0140, isolated from marine environment.</title>
        <authorList>
            <person name="Kim E."/>
            <person name="Yi H."/>
        </authorList>
    </citation>
    <scope>NUCLEOTIDE SEQUENCE [LARGE SCALE GENOMIC DNA]</scope>
    <source>
        <strain evidence="2 3">LPB0140</strain>
    </source>
</reference>
<dbReference type="RefSeq" id="WP_072558726.1">
    <property type="nucleotide sequence ID" value="NZ_CP018154.1"/>
</dbReference>
<dbReference type="SUPFAM" id="SSF52799">
    <property type="entry name" value="(Phosphotyrosine protein) phosphatases II"/>
    <property type="match status" value="1"/>
</dbReference>
<evidence type="ECO:0000313" key="2">
    <source>
        <dbReference type="EMBL" id="APG62077.1"/>
    </source>
</evidence>
<dbReference type="CDD" id="cd14503">
    <property type="entry name" value="PTP-bact"/>
    <property type="match status" value="1"/>
</dbReference>
<dbReference type="GO" id="GO:0016787">
    <property type="term" value="F:hydrolase activity"/>
    <property type="evidence" value="ECO:0007669"/>
    <property type="project" value="InterPro"/>
</dbReference>
<organism evidence="2 3">
    <name type="scientific">Sphingorhabdus lutea</name>
    <dbReference type="NCBI Taxonomy" id="1913578"/>
    <lineage>
        <taxon>Bacteria</taxon>
        <taxon>Pseudomonadati</taxon>
        <taxon>Pseudomonadota</taxon>
        <taxon>Alphaproteobacteria</taxon>
        <taxon>Sphingomonadales</taxon>
        <taxon>Sphingomonadaceae</taxon>
        <taxon>Sphingorhabdus</taxon>
    </lineage>
</organism>
<protein>
    <submittedName>
        <fullName evidence="2">TIGR01244 family protein</fullName>
    </submittedName>
</protein>
<sequence>MSDFRKITDKFWVSPQLTLSQLSDAKEMGVTMIVNNRPDGEEPDAPQGDDVAAAAAELGLSYLAIPIGHGGFSHPQLEMLNNAMQDAGQEGHILAYCRSGTRSTFLWSLTQAKNGMDRSEISRLAGNAGYDIAPIAPMVDALCGQNSDM</sequence>
<gene>
    <name evidence="2" type="ORF">LPB140_03785</name>
</gene>
<evidence type="ECO:0000313" key="3">
    <source>
        <dbReference type="Proteomes" id="UP000242561"/>
    </source>
</evidence>
<dbReference type="Pfam" id="PF04273">
    <property type="entry name" value="BLH_phosphatase"/>
    <property type="match status" value="1"/>
</dbReference>
<dbReference type="EMBL" id="CP018154">
    <property type="protein sequence ID" value="APG62077.1"/>
    <property type="molecule type" value="Genomic_DNA"/>
</dbReference>
<feature type="domain" description="Beta-lactamase hydrolase-like protein phosphatase-like" evidence="1">
    <location>
        <begin position="3"/>
        <end position="113"/>
    </location>
</feature>
<dbReference type="InterPro" id="IPR029021">
    <property type="entry name" value="Prot-tyrosine_phosphatase-like"/>
</dbReference>
<dbReference type="KEGG" id="sphl:LPB140_03785"/>